<evidence type="ECO:0000313" key="1">
    <source>
        <dbReference type="EMBL" id="KIJ98233.1"/>
    </source>
</evidence>
<gene>
    <name evidence="1" type="ORF">K443DRAFT_680950</name>
</gene>
<reference evidence="1 2" key="1">
    <citation type="submission" date="2014-04" db="EMBL/GenBank/DDBJ databases">
        <authorList>
            <consortium name="DOE Joint Genome Institute"/>
            <person name="Kuo A."/>
            <person name="Kohler A."/>
            <person name="Nagy L.G."/>
            <person name="Floudas D."/>
            <person name="Copeland A."/>
            <person name="Barry K.W."/>
            <person name="Cichocki N."/>
            <person name="Veneault-Fourrey C."/>
            <person name="LaButti K."/>
            <person name="Lindquist E.A."/>
            <person name="Lipzen A."/>
            <person name="Lundell T."/>
            <person name="Morin E."/>
            <person name="Murat C."/>
            <person name="Sun H."/>
            <person name="Tunlid A."/>
            <person name="Henrissat B."/>
            <person name="Grigoriev I.V."/>
            <person name="Hibbett D.S."/>
            <person name="Martin F."/>
            <person name="Nordberg H.P."/>
            <person name="Cantor M.N."/>
            <person name="Hua S.X."/>
        </authorList>
    </citation>
    <scope>NUCLEOTIDE SEQUENCE [LARGE SCALE GENOMIC DNA]</scope>
    <source>
        <strain evidence="1 2">LaAM-08-1</strain>
    </source>
</reference>
<reference evidence="2" key="2">
    <citation type="submission" date="2015-01" db="EMBL/GenBank/DDBJ databases">
        <title>Evolutionary Origins and Diversification of the Mycorrhizal Mutualists.</title>
        <authorList>
            <consortium name="DOE Joint Genome Institute"/>
            <consortium name="Mycorrhizal Genomics Consortium"/>
            <person name="Kohler A."/>
            <person name="Kuo A."/>
            <person name="Nagy L.G."/>
            <person name="Floudas D."/>
            <person name="Copeland A."/>
            <person name="Barry K.W."/>
            <person name="Cichocki N."/>
            <person name="Veneault-Fourrey C."/>
            <person name="LaButti K."/>
            <person name="Lindquist E.A."/>
            <person name="Lipzen A."/>
            <person name="Lundell T."/>
            <person name="Morin E."/>
            <person name="Murat C."/>
            <person name="Riley R."/>
            <person name="Ohm R."/>
            <person name="Sun H."/>
            <person name="Tunlid A."/>
            <person name="Henrissat B."/>
            <person name="Grigoriev I.V."/>
            <person name="Hibbett D.S."/>
            <person name="Martin F."/>
        </authorList>
    </citation>
    <scope>NUCLEOTIDE SEQUENCE [LARGE SCALE GENOMIC DNA]</scope>
    <source>
        <strain evidence="2">LaAM-08-1</strain>
    </source>
</reference>
<dbReference type="EMBL" id="KN838674">
    <property type="protein sequence ID" value="KIJ98233.1"/>
    <property type="molecule type" value="Genomic_DNA"/>
</dbReference>
<keyword evidence="2" id="KW-1185">Reference proteome</keyword>
<dbReference type="InterPro" id="IPR032675">
    <property type="entry name" value="LRR_dom_sf"/>
</dbReference>
<sequence length="606" mass="66904">MYTHPSSPISKLPVELLSYIFALSTHSSADAPNPDDEGRSPLFNTESVKVPLALAGVSRHWGRVAHNTPGLWTSLCITVEMIKRLSEDDDDASSLLNTAHLTSYLALSRNYPLDILIDARDQDWDFFEPEIPSEYEFNTYTPPFSSDHMAFVISLLLPHISRWRSLHILTDSWAPMHSALLHINPCITSFGAPLLESMTLMRCNDFVSFSPEFQPRDMKIPAFLSSVAPSSNKDLLPRLKHLSLRGVHVDWASVVNVLSTSTGGGLHSLELSSHCPDVRPTLTEFQQLLSASLHLRKLAITGSGPFVPDDVDDIVDVIHHDLDAVPLPHLHSITLGYRTALEGQTVLELLNAPNAKVLVLEDATYPGDPEEVDAGSLLTYIGTGEFYDADHNYLVAYELPDGLHYRVAMNKRAVSPFPTSEDLDQEPKSNAAFPMLENVTLKSVRACPRPLRAFFGALPNLQRLELIGMSMHAVHALLPSNPAPSLVAISSCPCPQLQSLCIRGFEQLQMQDFDFIVGGLAAERKDRGACSLKEVDIHVSGQDRGCVAEFKDASGDLKVNIFSRMVEEGEDEDYQELDETDAFEVGGVFNDPVFDAYYSAQASQPR</sequence>
<dbReference type="AlphaFoldDB" id="A0A0C9X9V8"/>
<proteinExistence type="predicted"/>
<dbReference type="SUPFAM" id="SSF52047">
    <property type="entry name" value="RNI-like"/>
    <property type="match status" value="1"/>
</dbReference>
<name>A0A0C9X9V8_9AGAR</name>
<dbReference type="OrthoDB" id="3237066at2759"/>
<dbReference type="Proteomes" id="UP000054477">
    <property type="component" value="Unassembled WGS sequence"/>
</dbReference>
<dbReference type="STRING" id="1095629.A0A0C9X9V8"/>
<evidence type="ECO:0008006" key="3">
    <source>
        <dbReference type="Google" id="ProtNLM"/>
    </source>
</evidence>
<dbReference type="Gene3D" id="3.80.10.10">
    <property type="entry name" value="Ribonuclease Inhibitor"/>
    <property type="match status" value="1"/>
</dbReference>
<dbReference type="HOGENOM" id="CLU_020999_2_0_1"/>
<protein>
    <recommendedName>
        <fullName evidence="3">F-box domain-containing protein</fullName>
    </recommendedName>
</protein>
<accession>A0A0C9X9V8</accession>
<organism evidence="1 2">
    <name type="scientific">Laccaria amethystina LaAM-08-1</name>
    <dbReference type="NCBI Taxonomy" id="1095629"/>
    <lineage>
        <taxon>Eukaryota</taxon>
        <taxon>Fungi</taxon>
        <taxon>Dikarya</taxon>
        <taxon>Basidiomycota</taxon>
        <taxon>Agaricomycotina</taxon>
        <taxon>Agaricomycetes</taxon>
        <taxon>Agaricomycetidae</taxon>
        <taxon>Agaricales</taxon>
        <taxon>Agaricineae</taxon>
        <taxon>Hydnangiaceae</taxon>
        <taxon>Laccaria</taxon>
    </lineage>
</organism>
<evidence type="ECO:0000313" key="2">
    <source>
        <dbReference type="Proteomes" id="UP000054477"/>
    </source>
</evidence>